<dbReference type="STRING" id="1442369.A0A0D2I902"/>
<dbReference type="GO" id="GO:0003842">
    <property type="term" value="F:L-glutamate gamma-semialdehyde dehydrogenase activity"/>
    <property type="evidence" value="ECO:0007669"/>
    <property type="project" value="TreeGrafter"/>
</dbReference>
<evidence type="ECO:0000313" key="4">
    <source>
        <dbReference type="Proteomes" id="UP000053617"/>
    </source>
</evidence>
<dbReference type="Gene3D" id="3.40.605.10">
    <property type="entry name" value="Aldehyde Dehydrogenase, Chain A, domain 1"/>
    <property type="match status" value="1"/>
</dbReference>
<dbReference type="GeneID" id="25296331"/>
<keyword evidence="4" id="KW-1185">Reference proteome</keyword>
<dbReference type="PANTHER" id="PTHR42862:SF1">
    <property type="entry name" value="DELTA-1-PYRROLINE-5-CARBOXYLATE DEHYDROGENASE 2, ISOFORM A-RELATED"/>
    <property type="match status" value="1"/>
</dbReference>
<dbReference type="RefSeq" id="XP_013269455.1">
    <property type="nucleotide sequence ID" value="XM_013414001.1"/>
</dbReference>
<dbReference type="GO" id="GO:0005759">
    <property type="term" value="C:mitochondrial matrix"/>
    <property type="evidence" value="ECO:0007669"/>
    <property type="project" value="TreeGrafter"/>
</dbReference>
<dbReference type="VEuPathDB" id="FungiDB:Z518_08260"/>
<evidence type="ECO:0000256" key="2">
    <source>
        <dbReference type="ARBA" id="ARBA00023027"/>
    </source>
</evidence>
<dbReference type="HOGENOM" id="CLU_1816848_0_0_1"/>
<evidence type="ECO:0000313" key="3">
    <source>
        <dbReference type="EMBL" id="KIX02319.1"/>
    </source>
</evidence>
<gene>
    <name evidence="3" type="ORF">Z518_08260</name>
</gene>
<dbReference type="EMBL" id="KN847480">
    <property type="protein sequence ID" value="KIX02319.1"/>
    <property type="molecule type" value="Genomic_DNA"/>
</dbReference>
<dbReference type="SUPFAM" id="SSF53720">
    <property type="entry name" value="ALDH-like"/>
    <property type="match status" value="1"/>
</dbReference>
<organism evidence="3 4">
    <name type="scientific">Rhinocladiella mackenziei CBS 650.93</name>
    <dbReference type="NCBI Taxonomy" id="1442369"/>
    <lineage>
        <taxon>Eukaryota</taxon>
        <taxon>Fungi</taxon>
        <taxon>Dikarya</taxon>
        <taxon>Ascomycota</taxon>
        <taxon>Pezizomycotina</taxon>
        <taxon>Eurotiomycetes</taxon>
        <taxon>Chaetothyriomycetidae</taxon>
        <taxon>Chaetothyriales</taxon>
        <taxon>Herpotrichiellaceae</taxon>
        <taxon>Rhinocladiella</taxon>
    </lineage>
</organism>
<dbReference type="AlphaFoldDB" id="A0A0D2I902"/>
<sequence length="142" mass="15736">MLPRHKGIPSADTHLATLCTVVTGAREIDRRGQEPVDEPSGSRAYNSQRLAMHALATEADVSTATETALPTKEVVARYSVCRLSGNILRAAELVSRKYRFELVAITMLGEEKNTWQAEIDAAAELADFYRFSVSFAEEIYSR</sequence>
<keyword evidence="1" id="KW-0560">Oxidoreductase</keyword>
<dbReference type="OrthoDB" id="4540711at2759"/>
<dbReference type="InterPro" id="IPR016161">
    <property type="entry name" value="Ald_DH/histidinol_DH"/>
</dbReference>
<dbReference type="InterPro" id="IPR016162">
    <property type="entry name" value="Ald_DH_N"/>
</dbReference>
<dbReference type="InterPro" id="IPR050485">
    <property type="entry name" value="Proline_metab_enzyme"/>
</dbReference>
<name>A0A0D2I902_9EURO</name>
<accession>A0A0D2I902</accession>
<proteinExistence type="predicted"/>
<keyword evidence="2" id="KW-0520">NAD</keyword>
<protein>
    <submittedName>
        <fullName evidence="3">Rhinocladiella mackenziei CBS 650.93 unplaced genomic scaffold supercont1.6, whole genome shotgun sequence</fullName>
    </submittedName>
</protein>
<dbReference type="PANTHER" id="PTHR42862">
    <property type="entry name" value="DELTA-1-PYRROLINE-5-CARBOXYLATE DEHYDROGENASE 1, ISOFORM A-RELATED"/>
    <property type="match status" value="1"/>
</dbReference>
<evidence type="ECO:0000256" key="1">
    <source>
        <dbReference type="ARBA" id="ARBA00023002"/>
    </source>
</evidence>
<reference evidence="3 4" key="1">
    <citation type="submission" date="2015-01" db="EMBL/GenBank/DDBJ databases">
        <title>The Genome Sequence of Rhinocladiella mackenzie CBS 650.93.</title>
        <authorList>
            <consortium name="The Broad Institute Genomics Platform"/>
            <person name="Cuomo C."/>
            <person name="de Hoog S."/>
            <person name="Gorbushina A."/>
            <person name="Stielow B."/>
            <person name="Teixiera M."/>
            <person name="Abouelleil A."/>
            <person name="Chapman S.B."/>
            <person name="Priest M."/>
            <person name="Young S.K."/>
            <person name="Wortman J."/>
            <person name="Nusbaum C."/>
            <person name="Birren B."/>
        </authorList>
    </citation>
    <scope>NUCLEOTIDE SEQUENCE [LARGE SCALE GENOMIC DNA]</scope>
    <source>
        <strain evidence="3 4">CBS 650.93</strain>
    </source>
</reference>
<dbReference type="Proteomes" id="UP000053617">
    <property type="component" value="Unassembled WGS sequence"/>
</dbReference>
<dbReference type="GO" id="GO:0010133">
    <property type="term" value="P:L-proline catabolic process to L-glutamate"/>
    <property type="evidence" value="ECO:0007669"/>
    <property type="project" value="TreeGrafter"/>
</dbReference>